<dbReference type="AlphaFoldDB" id="A0A2N7VVN8"/>
<dbReference type="Pfam" id="PF21780">
    <property type="entry name" value="DUF6875"/>
    <property type="match status" value="1"/>
</dbReference>
<evidence type="ECO:0000313" key="2">
    <source>
        <dbReference type="EMBL" id="PMS21216.1"/>
    </source>
</evidence>
<evidence type="ECO:0000313" key="3">
    <source>
        <dbReference type="Proteomes" id="UP000235616"/>
    </source>
</evidence>
<proteinExistence type="predicted"/>
<sequence>MTMQTTETTTNQGIALGTSADLSRALAEIERMLTPSTDIDAVTDARVRDTYAAGLAWMQRFIMQPHPDLGRKGAVCPFAKPSHEEHALLFSAFDAAGMPFDTYIGTLMRLPYLFKRVAKERPEPSELLSLAVYPLGLNGEDHYKFIDCAHMILKPFYMECGLMLGEFHPASNVRGAHSETFRPMRSDMPVLVLRAMALHDALFIDGASTPIGMRVHELECYMRWNAPRLSAAEKERVADRLAQRKAQLAAVDAVAQAGTDTAAQTAGA</sequence>
<dbReference type="InterPro" id="IPR049240">
    <property type="entry name" value="DUF6875"/>
</dbReference>
<comment type="caution">
    <text evidence="2">The sequence shown here is derived from an EMBL/GenBank/DDBJ whole genome shotgun (WGS) entry which is preliminary data.</text>
</comment>
<keyword evidence="3" id="KW-1185">Reference proteome</keyword>
<dbReference type="Proteomes" id="UP000235616">
    <property type="component" value="Unassembled WGS sequence"/>
</dbReference>
<reference evidence="2 3" key="1">
    <citation type="submission" date="2018-01" db="EMBL/GenBank/DDBJ databases">
        <title>Whole genome analyses suggest that Burkholderia sensu lato contains two further novel genera in the rhizoxinica-symbiotica group Mycetohabitans gen. nov., and Trinickia gen. nov.: implications for the evolution of diazotrophy and nodulation in the Burkholderiaceae.</title>
        <authorList>
            <person name="Estrada-de los Santos P."/>
            <person name="Palmer M."/>
            <person name="Chavez-Ramirez B."/>
            <person name="Beukes C."/>
            <person name="Steenkamp E.T."/>
            <person name="Hirsch A.M."/>
            <person name="Manyaka P."/>
            <person name="Maluk M."/>
            <person name="Lafos M."/>
            <person name="Crook M."/>
            <person name="Gross E."/>
            <person name="Simon M.F."/>
            <person name="Bueno dos Reis Junior F."/>
            <person name="Poole P.S."/>
            <person name="Venter S.N."/>
            <person name="James E.K."/>
        </authorList>
    </citation>
    <scope>NUCLEOTIDE SEQUENCE [LARGE SCALE GENOMIC DNA]</scope>
    <source>
        <strain evidence="2 3">GIMN1.004</strain>
    </source>
</reference>
<feature type="domain" description="DUF6875" evidence="1">
    <location>
        <begin position="56"/>
        <end position="232"/>
    </location>
</feature>
<gene>
    <name evidence="2" type="ORF">C0Z18_08555</name>
</gene>
<name>A0A2N7VVN8_9BURK</name>
<protein>
    <recommendedName>
        <fullName evidence="1">DUF6875 domain-containing protein</fullName>
    </recommendedName>
</protein>
<dbReference type="EMBL" id="PNYA01000006">
    <property type="protein sequence ID" value="PMS21216.1"/>
    <property type="molecule type" value="Genomic_DNA"/>
</dbReference>
<organism evidence="2 3">
    <name type="scientific">Trinickia dabaoshanensis</name>
    <dbReference type="NCBI Taxonomy" id="564714"/>
    <lineage>
        <taxon>Bacteria</taxon>
        <taxon>Pseudomonadati</taxon>
        <taxon>Pseudomonadota</taxon>
        <taxon>Betaproteobacteria</taxon>
        <taxon>Burkholderiales</taxon>
        <taxon>Burkholderiaceae</taxon>
        <taxon>Trinickia</taxon>
    </lineage>
</organism>
<evidence type="ECO:0000259" key="1">
    <source>
        <dbReference type="Pfam" id="PF21780"/>
    </source>
</evidence>
<accession>A0A2N7VVN8</accession>